<feature type="domain" description="Laminin G" evidence="15">
    <location>
        <begin position="1224"/>
        <end position="1382"/>
    </location>
</feature>
<evidence type="ECO:0000256" key="8">
    <source>
        <dbReference type="ARBA" id="ARBA00022782"/>
    </source>
</evidence>
<dbReference type="Pfam" id="PF00054">
    <property type="entry name" value="Laminin_G_1"/>
    <property type="match status" value="2"/>
</dbReference>
<evidence type="ECO:0000256" key="2">
    <source>
        <dbReference type="ARBA" id="ARBA00022473"/>
    </source>
</evidence>
<sequence>MRPICARGGTTYTSMCELKRQACLEKSNIEVAYAGTCGSRGPCSEKVCQWGAICAENGGNAVCECPTCPAEFQPVCGDDGISYGNECKLRLEACQHRREIRVLYQGLCNGCENKKCEFYGECESDSAGEAKCVCPSKCETNVKETAGIKEPTEKVCGSDGVTYDNECALKKASCTSQTLITISYVGDCELCARVECEHGAHCVAGVCVCPKVCPESSGELVCGSDAKTYQSECELQRAACGRDPKLPALHVTFYGDCGDRFAVAALSMEVKPCNGDPPIADADGKEYDCGSGPERKDCPSNSYCHQTTRFARCCKKVQGIQVVKCADSWHGCCPDGKTAALGPDNAGCPSLCNCNRLGSVSDTCNPETGQCECRPGVGGLKCDRCMPGYWGLPKISEGHQGCIPCGCSLFGSVREDCEQMTGRCVCKPDIQGQKCTICNDHNKILTPTGCYSADTIPPIPTSCNELECYSGGHCSEIGNAHCICPSSCPADIPAVPVCGSDGQTYDNECELRLYACRHQADVVTQAFGHCRGVATANRPTPATIRVVTALLGDLCTDDKDCTIPNSECSNGGCICSEGYAETSDRQECFANYVPVTPTEEFRACLSYPCHMTSTCIDLPSATFVCVCRPNYTGLLCDEEINKRDYEVPSFDGKSYVRMNRLKAYHKFSIEVEFKTYADNGIILYNQQKNDGTGDFVSLAIVDGYVQFRYNLGNGPVILTSPEKVIMKTFHRVAAKRYHKDGVLIFNDGEDVAGQSQGMLKSLDLNQDTFIGNMPSNYTKVYDNIGTNHGLLGCIRKLKINRIHVDLHMGRDKDVLESYRVKECGDNACANLPCQNGATCQPIFEEDLCNGRECRRLQKRGRGRNRGGGNGNKGGVNIVRCRGTHCTSIDPGKGGSKRSARRRCATNKCDYDYEFEYENNYEHGNYAVEKYEPPDYRCICPPQFTGRNCEESLDPCIGEPCQHGATCDILPQGGYVCKCPPGRTGEHCEILDAELTELLIPEMSGNGYLELPCLEGVAKAFSIELWFLTHASDGLLLYNGQLNNAKGDFISLNLVHGRLEFRFNLGSGIANITSPDPVSLDTWHCVRISRLGREGVLQLDDGTVARGLSGSPLTELNLEMPLYVGGVKHWREVHRLAGAWTGLVGAVQRLMVNGKTYQNLAVNVTQHNTEIYDGLPCPSNENPCHNGGVCLPLLNSYLCKCASGYNGLHCEFFMGYDVSGTEISERPVRFEGDNFLQFKHRYGRRRRGQQSNKFELRLRTIHSDGLIAWVGRGKIEHLILSLHNGHVVLTYKSKTEQISVKSRERVDDGIFHHIRASRRRKASTVQIDEYTPVKVATETTLLTTNGKLFVGGKPGHRGIKGCVTDFIVDKRRLQLARRRIEFCHDNDV</sequence>
<dbReference type="GO" id="GO:0016358">
    <property type="term" value="P:dendrite development"/>
    <property type="evidence" value="ECO:0007669"/>
    <property type="project" value="UniProtKB-ARBA"/>
</dbReference>
<dbReference type="OrthoDB" id="88467at2759"/>
<keyword evidence="12 14" id="KW-0424">Laminin EGF-like domain</keyword>
<dbReference type="GO" id="GO:0120035">
    <property type="term" value="P:regulation of plasma membrane bounded cell projection organization"/>
    <property type="evidence" value="ECO:0007669"/>
    <property type="project" value="UniProtKB-ARBA"/>
</dbReference>
<keyword evidence="9" id="KW-0084">Basement membrane</keyword>
<feature type="disulfide bond" evidence="13">
    <location>
        <begin position="627"/>
        <end position="636"/>
    </location>
</feature>
<feature type="disulfide bond" evidence="14">
    <location>
        <begin position="373"/>
        <end position="382"/>
    </location>
</feature>
<dbReference type="FunFam" id="2.10.25.10:FF:000172">
    <property type="entry name" value="FAT atypical cadherin 3"/>
    <property type="match status" value="1"/>
</dbReference>
<feature type="domain" description="EGF-like" evidence="16">
    <location>
        <begin position="600"/>
        <end position="637"/>
    </location>
</feature>
<feature type="domain" description="Kazal-like" evidence="18">
    <location>
        <begin position="1"/>
        <end position="39"/>
    </location>
</feature>
<evidence type="ECO:0000256" key="9">
    <source>
        <dbReference type="ARBA" id="ARBA00022869"/>
    </source>
</evidence>
<dbReference type="SMART" id="SM00282">
    <property type="entry name" value="LamG"/>
    <property type="match status" value="3"/>
</dbReference>
<dbReference type="Pfam" id="PF00053">
    <property type="entry name" value="EGF_laminin"/>
    <property type="match status" value="2"/>
</dbReference>
<evidence type="ECO:0000313" key="20">
    <source>
        <dbReference type="RefSeq" id="XP_014485904.1"/>
    </source>
</evidence>
<feature type="domain" description="Kazal-like" evidence="18">
    <location>
        <begin position="476"/>
        <end position="532"/>
    </location>
</feature>
<dbReference type="GO" id="GO:0048056">
    <property type="term" value="P:R3/R4 cell differentiation"/>
    <property type="evidence" value="ECO:0007669"/>
    <property type="project" value="UniProtKB-ARBA"/>
</dbReference>
<dbReference type="GO" id="GO:0048646">
    <property type="term" value="P:anatomical structure formation involved in morphogenesis"/>
    <property type="evidence" value="ECO:0007669"/>
    <property type="project" value="UniProtKB-ARBA"/>
</dbReference>
<evidence type="ECO:0000256" key="11">
    <source>
        <dbReference type="ARBA" id="ARBA00023180"/>
    </source>
</evidence>
<dbReference type="Proteomes" id="UP000515204">
    <property type="component" value="Unplaced"/>
</dbReference>
<dbReference type="CDD" id="cd00104">
    <property type="entry name" value="KAZAL_FS"/>
    <property type="match status" value="4"/>
</dbReference>
<dbReference type="GO" id="GO:0005509">
    <property type="term" value="F:calcium ion binding"/>
    <property type="evidence" value="ECO:0007669"/>
    <property type="project" value="InterPro"/>
</dbReference>
<dbReference type="InterPro" id="IPR050372">
    <property type="entry name" value="Neurexin-related_CASP"/>
</dbReference>
<feature type="domain" description="EGF-like" evidence="16">
    <location>
        <begin position="951"/>
        <end position="988"/>
    </location>
</feature>
<feature type="domain" description="Kazal-like" evidence="18">
    <location>
        <begin position="208"/>
        <end position="259"/>
    </location>
</feature>
<dbReference type="Gene3D" id="2.60.120.200">
    <property type="match status" value="3"/>
</dbReference>
<dbReference type="SMART" id="SM00179">
    <property type="entry name" value="EGF_CA"/>
    <property type="match status" value="3"/>
</dbReference>
<dbReference type="GO" id="GO:0016318">
    <property type="term" value="P:ommatidial rotation"/>
    <property type="evidence" value="ECO:0007669"/>
    <property type="project" value="UniProtKB-ARBA"/>
</dbReference>
<proteinExistence type="predicted"/>
<keyword evidence="11" id="KW-0325">Glycoprotein</keyword>
<dbReference type="RefSeq" id="XP_014485904.1">
    <property type="nucleotide sequence ID" value="XM_014630418.1"/>
</dbReference>
<dbReference type="PRINTS" id="PR00011">
    <property type="entry name" value="EGFLAMININ"/>
</dbReference>
<dbReference type="FunFam" id="2.10.25.10:FF:000012">
    <property type="entry name" value="Delta-like protein"/>
    <property type="match status" value="1"/>
</dbReference>
<evidence type="ECO:0000256" key="4">
    <source>
        <dbReference type="ARBA" id="ARBA00022530"/>
    </source>
</evidence>
<feature type="domain" description="Laminin G" evidence="15">
    <location>
        <begin position="997"/>
        <end position="1176"/>
    </location>
</feature>
<dbReference type="SMART" id="SM00274">
    <property type="entry name" value="FOLN"/>
    <property type="match status" value="3"/>
</dbReference>
<dbReference type="InterPro" id="IPR013320">
    <property type="entry name" value="ConA-like_dom_sf"/>
</dbReference>
<reference evidence="20" key="1">
    <citation type="submission" date="2025-08" db="UniProtKB">
        <authorList>
            <consortium name="RefSeq"/>
        </authorList>
    </citation>
    <scope>IDENTIFICATION</scope>
</reference>
<dbReference type="GO" id="GO:0050769">
    <property type="term" value="P:positive regulation of neurogenesis"/>
    <property type="evidence" value="ECO:0007669"/>
    <property type="project" value="UniProtKB-ARBA"/>
</dbReference>
<dbReference type="PROSITE" id="PS50027">
    <property type="entry name" value="EGF_LAM_2"/>
    <property type="match status" value="1"/>
</dbReference>
<dbReference type="SMART" id="SM00280">
    <property type="entry name" value="KAZAL"/>
    <property type="match status" value="5"/>
</dbReference>
<dbReference type="CDD" id="cd00055">
    <property type="entry name" value="EGF_Lam"/>
    <property type="match status" value="2"/>
</dbReference>
<feature type="disulfide bond" evidence="13">
    <location>
        <begin position="1200"/>
        <end position="1209"/>
    </location>
</feature>
<organism evidence="19 20">
    <name type="scientific">Dinoponera quadriceps</name>
    <name type="common">South American ant</name>
    <dbReference type="NCBI Taxonomy" id="609295"/>
    <lineage>
        <taxon>Eukaryota</taxon>
        <taxon>Metazoa</taxon>
        <taxon>Ecdysozoa</taxon>
        <taxon>Arthropoda</taxon>
        <taxon>Hexapoda</taxon>
        <taxon>Insecta</taxon>
        <taxon>Pterygota</taxon>
        <taxon>Neoptera</taxon>
        <taxon>Endopterygota</taxon>
        <taxon>Hymenoptera</taxon>
        <taxon>Apocrita</taxon>
        <taxon>Aculeata</taxon>
        <taxon>Formicoidea</taxon>
        <taxon>Formicidae</taxon>
        <taxon>Ponerinae</taxon>
        <taxon>Ponerini</taxon>
        <taxon>Dinoponera</taxon>
    </lineage>
</organism>
<evidence type="ECO:0000313" key="19">
    <source>
        <dbReference type="Proteomes" id="UP000515204"/>
    </source>
</evidence>
<keyword evidence="7" id="KW-0677">Repeat</keyword>
<feature type="disulfide bond" evidence="14">
    <location>
        <begin position="352"/>
        <end position="364"/>
    </location>
</feature>
<protein>
    <submittedName>
        <fullName evidence="20">Agrin-like</fullName>
    </submittedName>
</protein>
<dbReference type="SUPFAM" id="SSF57196">
    <property type="entry name" value="EGF/Laminin"/>
    <property type="match status" value="2"/>
</dbReference>
<dbReference type="InterPro" id="IPR000742">
    <property type="entry name" value="EGF"/>
</dbReference>
<keyword evidence="10 13" id="KW-1015">Disulfide bond</keyword>
<dbReference type="GO" id="GO:0005576">
    <property type="term" value="C:extracellular region"/>
    <property type="evidence" value="ECO:0007669"/>
    <property type="project" value="UniProtKB-ARBA"/>
</dbReference>
<dbReference type="PROSITE" id="PS01186">
    <property type="entry name" value="EGF_2"/>
    <property type="match status" value="1"/>
</dbReference>
<feature type="domain" description="EGF-like" evidence="16">
    <location>
        <begin position="1172"/>
        <end position="1210"/>
    </location>
</feature>
<dbReference type="PANTHER" id="PTHR15036:SF85">
    <property type="entry name" value="SP2353, ISOFORM A"/>
    <property type="match status" value="1"/>
</dbReference>
<keyword evidence="2" id="KW-0217">Developmental protein</keyword>
<dbReference type="SUPFAM" id="SSF100895">
    <property type="entry name" value="Kazal-type serine protease inhibitors"/>
    <property type="match status" value="5"/>
</dbReference>
<dbReference type="GO" id="GO:0001764">
    <property type="term" value="P:neuron migration"/>
    <property type="evidence" value="ECO:0007669"/>
    <property type="project" value="UniProtKB-ARBA"/>
</dbReference>
<dbReference type="GO" id="GO:0043005">
    <property type="term" value="C:neuron projection"/>
    <property type="evidence" value="ECO:0007669"/>
    <property type="project" value="UniProtKB-ARBA"/>
</dbReference>
<dbReference type="Pfam" id="PF02210">
    <property type="entry name" value="Laminin_G_2"/>
    <property type="match status" value="1"/>
</dbReference>
<feature type="domain" description="Laminin EGF-like" evidence="17">
    <location>
        <begin position="352"/>
        <end position="404"/>
    </location>
</feature>
<keyword evidence="5 13" id="KW-0245">EGF-like domain</keyword>
<dbReference type="InterPro" id="IPR003645">
    <property type="entry name" value="Fol_N"/>
</dbReference>
<evidence type="ECO:0000259" key="17">
    <source>
        <dbReference type="PROSITE" id="PS50027"/>
    </source>
</evidence>
<evidence type="ECO:0000256" key="1">
    <source>
        <dbReference type="ARBA" id="ARBA00004302"/>
    </source>
</evidence>
<dbReference type="SMART" id="SM00180">
    <property type="entry name" value="EGF_Lam"/>
    <property type="match status" value="3"/>
</dbReference>
<evidence type="ECO:0000256" key="14">
    <source>
        <dbReference type="PROSITE-ProRule" id="PRU00460"/>
    </source>
</evidence>
<feature type="domain" description="Kazal-like" evidence="18">
    <location>
        <begin position="135"/>
        <end position="190"/>
    </location>
</feature>
<feature type="domain" description="Kazal-like" evidence="18">
    <location>
        <begin position="64"/>
        <end position="110"/>
    </location>
</feature>
<dbReference type="InterPro" id="IPR001791">
    <property type="entry name" value="Laminin_G"/>
</dbReference>
<evidence type="ECO:0000259" key="18">
    <source>
        <dbReference type="PROSITE" id="PS51465"/>
    </source>
</evidence>
<accession>A0A6P3Y794</accession>
<keyword evidence="19" id="KW-1185">Reference proteome</keyword>
<dbReference type="Gene3D" id="2.10.25.10">
    <property type="entry name" value="Laminin"/>
    <property type="match status" value="6"/>
</dbReference>
<feature type="disulfide bond" evidence="14">
    <location>
        <begin position="354"/>
        <end position="371"/>
    </location>
</feature>
<dbReference type="GO" id="GO:0007411">
    <property type="term" value="P:axon guidance"/>
    <property type="evidence" value="ECO:0007669"/>
    <property type="project" value="UniProtKB-ARBA"/>
</dbReference>
<dbReference type="PROSITE" id="PS51465">
    <property type="entry name" value="KAZAL_2"/>
    <property type="match status" value="5"/>
</dbReference>
<comment type="caution">
    <text evidence="13">Lacks conserved residue(s) required for the propagation of feature annotation.</text>
</comment>
<dbReference type="PROSITE" id="PS50026">
    <property type="entry name" value="EGF_3"/>
    <property type="match status" value="3"/>
</dbReference>
<evidence type="ECO:0000256" key="10">
    <source>
        <dbReference type="ARBA" id="ARBA00023157"/>
    </source>
</evidence>
<dbReference type="PANTHER" id="PTHR15036">
    <property type="entry name" value="PIKACHURIN-LIKE PROTEIN"/>
    <property type="match status" value="1"/>
</dbReference>
<dbReference type="GO" id="GO:0005604">
    <property type="term" value="C:basement membrane"/>
    <property type="evidence" value="ECO:0007669"/>
    <property type="project" value="UniProtKB-SubCell"/>
</dbReference>
<keyword evidence="4" id="KW-0272">Extracellular matrix</keyword>
<dbReference type="Pfam" id="PF00008">
    <property type="entry name" value="EGF"/>
    <property type="match status" value="3"/>
</dbReference>
<dbReference type="CDD" id="cd00054">
    <property type="entry name" value="EGF_CA"/>
    <property type="match status" value="2"/>
</dbReference>
<dbReference type="InterPro" id="IPR001881">
    <property type="entry name" value="EGF-like_Ca-bd_dom"/>
</dbReference>
<keyword evidence="3" id="KW-0964">Secreted</keyword>
<evidence type="ECO:0000256" key="12">
    <source>
        <dbReference type="ARBA" id="ARBA00023292"/>
    </source>
</evidence>
<dbReference type="GO" id="GO:0005911">
    <property type="term" value="C:cell-cell junction"/>
    <property type="evidence" value="ECO:0007669"/>
    <property type="project" value="UniProtKB-ARBA"/>
</dbReference>
<dbReference type="Pfam" id="PF07648">
    <property type="entry name" value="Kazal_2"/>
    <property type="match status" value="5"/>
</dbReference>
<evidence type="ECO:0000259" key="16">
    <source>
        <dbReference type="PROSITE" id="PS50026"/>
    </source>
</evidence>
<evidence type="ECO:0000256" key="7">
    <source>
        <dbReference type="ARBA" id="ARBA00022737"/>
    </source>
</evidence>
<dbReference type="GO" id="GO:0007476">
    <property type="term" value="P:imaginal disc-derived wing morphogenesis"/>
    <property type="evidence" value="ECO:0007669"/>
    <property type="project" value="UniProtKB-ARBA"/>
</dbReference>
<dbReference type="PROSITE" id="PS50025">
    <property type="entry name" value="LAM_G_DOMAIN"/>
    <property type="match status" value="3"/>
</dbReference>
<evidence type="ECO:0000256" key="13">
    <source>
        <dbReference type="PROSITE-ProRule" id="PRU00076"/>
    </source>
</evidence>
<evidence type="ECO:0000256" key="3">
    <source>
        <dbReference type="ARBA" id="ARBA00022525"/>
    </source>
</evidence>
<evidence type="ECO:0000256" key="6">
    <source>
        <dbReference type="ARBA" id="ARBA00022729"/>
    </source>
</evidence>
<dbReference type="CDD" id="cd00110">
    <property type="entry name" value="LamG"/>
    <property type="match status" value="3"/>
</dbReference>
<keyword evidence="6" id="KW-0732">Signal</keyword>
<dbReference type="Gene3D" id="3.30.60.30">
    <property type="match status" value="5"/>
</dbReference>
<feature type="disulfide bond" evidence="13">
    <location>
        <begin position="978"/>
        <end position="987"/>
    </location>
</feature>
<name>A0A6P3Y794_DINQU</name>
<dbReference type="FunFam" id="3.30.60.30:FF:000024">
    <property type="entry name" value="Transmembrane agrin"/>
    <property type="match status" value="3"/>
</dbReference>
<dbReference type="GO" id="GO:0040008">
    <property type="term" value="P:regulation of growth"/>
    <property type="evidence" value="ECO:0007669"/>
    <property type="project" value="UniProtKB-ARBA"/>
</dbReference>
<dbReference type="KEGG" id="dqu:106750227"/>
<evidence type="ECO:0000259" key="15">
    <source>
        <dbReference type="PROSITE" id="PS50025"/>
    </source>
</evidence>
<dbReference type="SMART" id="SM00181">
    <property type="entry name" value="EGF"/>
    <property type="match status" value="6"/>
</dbReference>
<evidence type="ECO:0000256" key="5">
    <source>
        <dbReference type="ARBA" id="ARBA00022536"/>
    </source>
</evidence>
<feature type="domain" description="Laminin G" evidence="15">
    <location>
        <begin position="645"/>
        <end position="833"/>
    </location>
</feature>
<dbReference type="GeneID" id="106750227"/>
<dbReference type="InterPro" id="IPR002049">
    <property type="entry name" value="LE_dom"/>
</dbReference>
<dbReference type="InterPro" id="IPR036058">
    <property type="entry name" value="Kazal_dom_sf"/>
</dbReference>
<dbReference type="InterPro" id="IPR002350">
    <property type="entry name" value="Kazal_dom"/>
</dbReference>
<keyword evidence="8" id="KW-0221">Differentiation</keyword>
<dbReference type="SUPFAM" id="SSF49899">
    <property type="entry name" value="Concanavalin A-like lectins/glucanases"/>
    <property type="match status" value="3"/>
</dbReference>
<dbReference type="PROSITE" id="PS01248">
    <property type="entry name" value="EGF_LAM_1"/>
    <property type="match status" value="1"/>
</dbReference>
<dbReference type="FunFam" id="2.10.25.10:FF:000083">
    <property type="entry name" value="Laminin subunit alpha"/>
    <property type="match status" value="1"/>
</dbReference>
<dbReference type="PROSITE" id="PS00022">
    <property type="entry name" value="EGF_1"/>
    <property type="match status" value="4"/>
</dbReference>
<gene>
    <name evidence="20" type="primary">LOC106750227</name>
</gene>
<comment type="subcellular location">
    <subcellularLocation>
        <location evidence="1">Secreted</location>
        <location evidence="1">Extracellular space</location>
        <location evidence="1">Extracellular matrix</location>
        <location evidence="1">Basement membrane</location>
    </subcellularLocation>
</comment>